<dbReference type="Proteomes" id="UP000798808">
    <property type="component" value="Unassembled WGS sequence"/>
</dbReference>
<gene>
    <name evidence="8" type="ORF">E1163_24440</name>
</gene>
<keyword evidence="7" id="KW-0812">Transmembrane</keyword>
<dbReference type="RefSeq" id="WP_155175342.1">
    <property type="nucleotide sequence ID" value="NZ_BAAAFL010000012.1"/>
</dbReference>
<keyword evidence="9" id="KW-1185">Reference proteome</keyword>
<evidence type="ECO:0000256" key="1">
    <source>
        <dbReference type="ARBA" id="ARBA00004533"/>
    </source>
</evidence>
<evidence type="ECO:0000313" key="9">
    <source>
        <dbReference type="Proteomes" id="UP000798808"/>
    </source>
</evidence>
<sequence>MILLKLFSRLPMWLLYVLSDLMFVAVYYLAGYRRRVVATNIRNSFPDMSEQEVKVVVKEFYRRFMDFTMETLKAFTITKEELTRRVKFINVPDVQPYADKHQSILVIASHQFNWEWALLTGCIVLPFPVDAVYQKLSNKGFNDLMLNTRSRFGGQPIEKSNILRAVLKSPDRLRALGIVADQSPRRKSPKYWTHFLNQETAFFLGPEQIAKLAKYPTFFFKVNRVKRGYYTVELVKLTEPPYGKTDHSILEAYAKATEALVKEDPAGYLWSHKRWKLKKEEAGD</sequence>
<accession>A0ABW9RY57</accession>
<keyword evidence="3" id="KW-0997">Cell inner membrane</keyword>
<dbReference type="CDD" id="cd07984">
    <property type="entry name" value="LPLAT_LABLAT-like"/>
    <property type="match status" value="1"/>
</dbReference>
<organism evidence="8 9">
    <name type="scientific">Fulvivirga kasyanovii</name>
    <dbReference type="NCBI Taxonomy" id="396812"/>
    <lineage>
        <taxon>Bacteria</taxon>
        <taxon>Pseudomonadati</taxon>
        <taxon>Bacteroidota</taxon>
        <taxon>Cytophagia</taxon>
        <taxon>Cytophagales</taxon>
        <taxon>Fulvivirgaceae</taxon>
        <taxon>Fulvivirga</taxon>
    </lineage>
</organism>
<evidence type="ECO:0000256" key="2">
    <source>
        <dbReference type="ARBA" id="ARBA00022475"/>
    </source>
</evidence>
<dbReference type="PANTHER" id="PTHR30606">
    <property type="entry name" value="LIPID A BIOSYNTHESIS LAUROYL ACYLTRANSFERASE"/>
    <property type="match status" value="1"/>
</dbReference>
<keyword evidence="7" id="KW-1133">Transmembrane helix</keyword>
<reference evidence="8 9" key="1">
    <citation type="submission" date="2019-02" db="EMBL/GenBank/DDBJ databases">
        <authorList>
            <person name="Goldberg S.R."/>
            <person name="Haltli B.A."/>
            <person name="Correa H."/>
            <person name="Russell K.G."/>
        </authorList>
    </citation>
    <scope>NUCLEOTIDE SEQUENCE [LARGE SCALE GENOMIC DNA]</scope>
    <source>
        <strain evidence="8 9">JCM 16186</strain>
    </source>
</reference>
<evidence type="ECO:0000256" key="7">
    <source>
        <dbReference type="SAM" id="Phobius"/>
    </source>
</evidence>
<dbReference type="PANTHER" id="PTHR30606:SF10">
    <property type="entry name" value="PHOSPHATIDYLINOSITOL MANNOSIDE ACYLTRANSFERASE"/>
    <property type="match status" value="1"/>
</dbReference>
<evidence type="ECO:0000256" key="6">
    <source>
        <dbReference type="ARBA" id="ARBA00023315"/>
    </source>
</evidence>
<comment type="caution">
    <text evidence="8">The sequence shown here is derived from an EMBL/GenBank/DDBJ whole genome shotgun (WGS) entry which is preliminary data.</text>
</comment>
<keyword evidence="4" id="KW-0808">Transferase</keyword>
<feature type="transmembrane region" description="Helical" evidence="7">
    <location>
        <begin position="12"/>
        <end position="30"/>
    </location>
</feature>
<dbReference type="Pfam" id="PF03279">
    <property type="entry name" value="Lip_A_acyltrans"/>
    <property type="match status" value="1"/>
</dbReference>
<comment type="subcellular location">
    <subcellularLocation>
        <location evidence="1">Cell inner membrane</location>
    </subcellularLocation>
</comment>
<name>A0ABW9RY57_9BACT</name>
<dbReference type="EMBL" id="SMLW01000654">
    <property type="protein sequence ID" value="MTI28128.1"/>
    <property type="molecule type" value="Genomic_DNA"/>
</dbReference>
<dbReference type="InterPro" id="IPR004960">
    <property type="entry name" value="LipA_acyltrans"/>
</dbReference>
<proteinExistence type="predicted"/>
<dbReference type="GO" id="GO:0016746">
    <property type="term" value="F:acyltransferase activity"/>
    <property type="evidence" value="ECO:0007669"/>
    <property type="project" value="UniProtKB-KW"/>
</dbReference>
<protein>
    <submittedName>
        <fullName evidence="8">Lauroyl acyltransferase</fullName>
    </submittedName>
</protein>
<keyword evidence="6 8" id="KW-0012">Acyltransferase</keyword>
<evidence type="ECO:0000256" key="5">
    <source>
        <dbReference type="ARBA" id="ARBA00023136"/>
    </source>
</evidence>
<evidence type="ECO:0000256" key="3">
    <source>
        <dbReference type="ARBA" id="ARBA00022519"/>
    </source>
</evidence>
<evidence type="ECO:0000313" key="8">
    <source>
        <dbReference type="EMBL" id="MTI28128.1"/>
    </source>
</evidence>
<keyword evidence="2" id="KW-1003">Cell membrane</keyword>
<keyword evidence="5 7" id="KW-0472">Membrane</keyword>
<evidence type="ECO:0000256" key="4">
    <source>
        <dbReference type="ARBA" id="ARBA00022679"/>
    </source>
</evidence>